<evidence type="ECO:0000313" key="2">
    <source>
        <dbReference type="Proteomes" id="UP001597011"/>
    </source>
</evidence>
<feature type="non-terminal residue" evidence="1">
    <location>
        <position position="209"/>
    </location>
</feature>
<proteinExistence type="predicted"/>
<dbReference type="RefSeq" id="WP_379944255.1">
    <property type="nucleotide sequence ID" value="NZ_JBHTIB010000047.1"/>
</dbReference>
<keyword evidence="2" id="KW-1185">Reference proteome</keyword>
<name>A0ABW3BZH8_9FLAO</name>
<accession>A0ABW3BZH8</accession>
<comment type="caution">
    <text evidence="1">The sequence shown here is derived from an EMBL/GenBank/DDBJ whole genome shotgun (WGS) entry which is preliminary data.</text>
</comment>
<dbReference type="Proteomes" id="UP001597011">
    <property type="component" value="Unassembled WGS sequence"/>
</dbReference>
<evidence type="ECO:0000313" key="1">
    <source>
        <dbReference type="EMBL" id="MFD0837547.1"/>
    </source>
</evidence>
<protein>
    <submittedName>
        <fullName evidence="1">Uncharacterized protein</fullName>
    </submittedName>
</protein>
<sequence length="209" mass="24845">MRFHFIILTLFLVQAIKAQDNISDLKSFVETVERVEQLSNLKKVKFDSLSIITTYEELKRKIDFGFEHHRILIMSWNRDLKLNLISKDQELKIIWISEFDSSREKHSNVLNIVRDSSFVKNYISNHNNFYKTNLNKSDFENQFLSEYVVGFGCGSWNLNDIEKDFGKGFRSRKLDKRKNRKHYLNWLKSFSPEVQTYGTIGLLSIIKKY</sequence>
<organism evidence="1 2">
    <name type="scientific">Mariniflexile aquimaris</name>
    <dbReference type="NCBI Taxonomy" id="881009"/>
    <lineage>
        <taxon>Bacteria</taxon>
        <taxon>Pseudomonadati</taxon>
        <taxon>Bacteroidota</taxon>
        <taxon>Flavobacteriia</taxon>
        <taxon>Flavobacteriales</taxon>
        <taxon>Flavobacteriaceae</taxon>
        <taxon>Mariniflexile</taxon>
    </lineage>
</organism>
<gene>
    <name evidence="1" type="ORF">ACFQ0I_17350</name>
</gene>
<dbReference type="EMBL" id="JBHTIB010000047">
    <property type="protein sequence ID" value="MFD0837547.1"/>
    <property type="molecule type" value="Genomic_DNA"/>
</dbReference>
<reference evidence="2" key="1">
    <citation type="journal article" date="2019" name="Int. J. Syst. Evol. Microbiol.">
        <title>The Global Catalogue of Microorganisms (GCM) 10K type strain sequencing project: providing services to taxonomists for standard genome sequencing and annotation.</title>
        <authorList>
            <consortium name="The Broad Institute Genomics Platform"/>
            <consortium name="The Broad Institute Genome Sequencing Center for Infectious Disease"/>
            <person name="Wu L."/>
            <person name="Ma J."/>
        </authorList>
    </citation>
    <scope>NUCLEOTIDE SEQUENCE [LARGE SCALE GENOMIC DNA]</scope>
    <source>
        <strain evidence="2">CCUG 60529</strain>
    </source>
</reference>